<dbReference type="OrthoDB" id="7063806at2"/>
<name>A0A085JE39_9GAMM</name>
<gene>
    <name evidence="1" type="ORF">GTPT_2033</name>
</gene>
<dbReference type="Proteomes" id="UP000028602">
    <property type="component" value="Unassembled WGS sequence"/>
</dbReference>
<dbReference type="eggNOG" id="ENOG50303BQ">
    <property type="taxonomic scope" value="Bacteria"/>
</dbReference>
<dbReference type="AlphaFoldDB" id="A0A085JE39"/>
<reference evidence="1 2" key="1">
    <citation type="submission" date="2014-05" db="EMBL/GenBank/DDBJ databases">
        <title>ATOL: Assembling a taxonomically balanced genome-scale reconstruction of the evolutionary history of the Enterobacteriaceae.</title>
        <authorList>
            <person name="Plunkett G.III."/>
            <person name="Neeno-Eckwall E.C."/>
            <person name="Glasner J.D."/>
            <person name="Perna N.T."/>
        </authorList>
    </citation>
    <scope>NUCLEOTIDE SEQUENCE [LARGE SCALE GENOMIC DNA]</scope>
    <source>
        <strain evidence="1 2">ATCC 33301</strain>
    </source>
</reference>
<sequence>MDLTNFQEFCHPQGFLDLAKYSEKPIFAEYHGDIEISLVNSAKFKQLEFNVDTLFHCRNEEAGLEIKNAIKEVIEKYKGEEILTRTDIGWELLLKNKNGLTIYEAMKNTLLIEQFLSLLIFSPTRRTRLNVLNRSDEQPDRFKYLPTLTTLFDISKFKEKVLKANLSHMYLPINGRNIDFGKTIKNWFAEYEKFQMYAFSLSNKFGRTTEPEIRSEIIVNLAQIEAIANSLGKTKSNEKYDFPISHYDKGQIRETLRRSLKLSESEKIGAALSELRSEIAHFGRPITRIKKMSLSDLHTVQKCLSFIICSSIYEKLGIPEKNISAFQERHLSQTNRF</sequence>
<organism evidence="1 2">
    <name type="scientific">Tatumella ptyseos ATCC 33301</name>
    <dbReference type="NCBI Taxonomy" id="1005995"/>
    <lineage>
        <taxon>Bacteria</taxon>
        <taxon>Pseudomonadati</taxon>
        <taxon>Pseudomonadota</taxon>
        <taxon>Gammaproteobacteria</taxon>
        <taxon>Enterobacterales</taxon>
        <taxon>Erwiniaceae</taxon>
        <taxon>Tatumella</taxon>
    </lineage>
</organism>
<comment type="caution">
    <text evidence="1">The sequence shown here is derived from an EMBL/GenBank/DDBJ whole genome shotgun (WGS) entry which is preliminary data.</text>
</comment>
<protein>
    <submittedName>
        <fullName evidence="1">Uncharacterized protein</fullName>
    </submittedName>
</protein>
<proteinExistence type="predicted"/>
<evidence type="ECO:0000313" key="2">
    <source>
        <dbReference type="Proteomes" id="UP000028602"/>
    </source>
</evidence>
<keyword evidence="2" id="KW-1185">Reference proteome</keyword>
<evidence type="ECO:0000313" key="1">
    <source>
        <dbReference type="EMBL" id="KFD18735.1"/>
    </source>
</evidence>
<accession>A0A085JE39</accession>
<dbReference type="EMBL" id="JMPR01000035">
    <property type="protein sequence ID" value="KFD18735.1"/>
    <property type="molecule type" value="Genomic_DNA"/>
</dbReference>